<dbReference type="InterPro" id="IPR000626">
    <property type="entry name" value="Ubiquitin-like_dom"/>
</dbReference>
<dbReference type="EMBL" id="JARBJD010000022">
    <property type="protein sequence ID" value="KAK2960498.1"/>
    <property type="molecule type" value="Genomic_DNA"/>
</dbReference>
<evidence type="ECO:0000313" key="3">
    <source>
        <dbReference type="EMBL" id="KAK2960498.1"/>
    </source>
</evidence>
<feature type="domain" description="Ubiquitin-like" evidence="2">
    <location>
        <begin position="7"/>
        <end position="79"/>
    </location>
</feature>
<keyword evidence="4" id="KW-1185">Reference proteome</keyword>
<evidence type="ECO:0000256" key="1">
    <source>
        <dbReference type="SAM" id="MobiDB-lite"/>
    </source>
</evidence>
<dbReference type="Pfam" id="PF00240">
    <property type="entry name" value="ubiquitin"/>
    <property type="match status" value="1"/>
</dbReference>
<reference evidence="3 4" key="1">
    <citation type="journal article" date="2022" name="bioRxiv">
        <title>Genomics of Preaxostyla Flagellates Illuminates Evolutionary Transitions and the Path Towards Mitochondrial Loss.</title>
        <authorList>
            <person name="Novak L.V.F."/>
            <person name="Treitli S.C."/>
            <person name="Pyrih J."/>
            <person name="Halakuc P."/>
            <person name="Pipaliya S.V."/>
            <person name="Vacek V."/>
            <person name="Brzon O."/>
            <person name="Soukal P."/>
            <person name="Eme L."/>
            <person name="Dacks J.B."/>
            <person name="Karnkowska A."/>
            <person name="Elias M."/>
            <person name="Hampl V."/>
        </authorList>
    </citation>
    <scope>NUCLEOTIDE SEQUENCE [LARGE SCALE GENOMIC DNA]</scope>
    <source>
        <strain evidence="3">NAU3</strain>
        <tissue evidence="3">Gut</tissue>
    </source>
</reference>
<accession>A0ABQ9Y9R3</accession>
<feature type="region of interest" description="Disordered" evidence="1">
    <location>
        <begin position="80"/>
        <end position="101"/>
    </location>
</feature>
<dbReference type="CDD" id="cd17039">
    <property type="entry name" value="Ubl_ubiquitin_like"/>
    <property type="match status" value="1"/>
</dbReference>
<dbReference type="PANTHER" id="PTHR10677:SF3">
    <property type="entry name" value="FI07626P-RELATED"/>
    <property type="match status" value="1"/>
</dbReference>
<organism evidence="3 4">
    <name type="scientific">Blattamonas nauphoetae</name>
    <dbReference type="NCBI Taxonomy" id="2049346"/>
    <lineage>
        <taxon>Eukaryota</taxon>
        <taxon>Metamonada</taxon>
        <taxon>Preaxostyla</taxon>
        <taxon>Oxymonadida</taxon>
        <taxon>Blattamonas</taxon>
    </lineage>
</organism>
<gene>
    <name evidence="3" type="ORF">BLNAU_4396</name>
</gene>
<dbReference type="InterPro" id="IPR006636">
    <property type="entry name" value="STI1_HS-bd"/>
</dbReference>
<dbReference type="Pfam" id="PF23195">
    <property type="entry name" value="UBQLN1"/>
    <property type="match status" value="1"/>
</dbReference>
<dbReference type="Proteomes" id="UP001281761">
    <property type="component" value="Unassembled WGS sequence"/>
</dbReference>
<proteinExistence type="predicted"/>
<dbReference type="PROSITE" id="PS50053">
    <property type="entry name" value="UBIQUITIN_2"/>
    <property type="match status" value="1"/>
</dbReference>
<dbReference type="SMART" id="SM00727">
    <property type="entry name" value="STI1"/>
    <property type="match status" value="2"/>
</dbReference>
<feature type="compositionally biased region" description="Polar residues" evidence="1">
    <location>
        <begin position="81"/>
        <end position="101"/>
    </location>
</feature>
<dbReference type="InterPro" id="IPR015496">
    <property type="entry name" value="Ubiquilin"/>
</dbReference>
<evidence type="ECO:0000313" key="4">
    <source>
        <dbReference type="Proteomes" id="UP001281761"/>
    </source>
</evidence>
<dbReference type="Gene3D" id="3.10.20.90">
    <property type="entry name" value="Phosphatidylinositol 3-kinase Catalytic Subunit, Chain A, domain 1"/>
    <property type="match status" value="1"/>
</dbReference>
<feature type="compositionally biased region" description="Low complexity" evidence="1">
    <location>
        <begin position="283"/>
        <end position="293"/>
    </location>
</feature>
<evidence type="ECO:0000259" key="2">
    <source>
        <dbReference type="PROSITE" id="PS50053"/>
    </source>
</evidence>
<name>A0ABQ9Y9R3_9EUKA</name>
<protein>
    <recommendedName>
        <fullName evidence="2">Ubiquitin-like domain-containing protein</fullName>
    </recommendedName>
</protein>
<dbReference type="SUPFAM" id="SSF54236">
    <property type="entry name" value="Ubiquitin-like"/>
    <property type="match status" value="1"/>
</dbReference>
<feature type="region of interest" description="Disordered" evidence="1">
    <location>
        <begin position="264"/>
        <end position="303"/>
    </location>
</feature>
<dbReference type="InterPro" id="IPR029071">
    <property type="entry name" value="Ubiquitin-like_domsf"/>
</dbReference>
<sequence length="303" mass="34424">MDQDGTLPIFVQFGANEPFSLEIEATHTICDVKAILEALTEVPYEEINLYFHMTPLSDDKSLVELGIPPRSILKMRRRRLTQSSQNLPQSAPQVQIPQPQSKPQGYLGDLSLWMTGDAGPQMYDQSMGGMDMMDFMQSDAYRSMIDNPAMQDLLSNPTMIREILASNPITKNMIDSNPQMEEMMRNPETMQMMTDVMMHPSLLNDMMRHADNATRELETLPGGSQMLHSMYHGLSSSMTEGAEQQSAEYNRSIMKDVDENLFVERNETQSISNPWAPKKPKPKTQQPPWGPWQNPHNRRPGGF</sequence>
<comment type="caution">
    <text evidence="3">The sequence shown here is derived from an EMBL/GenBank/DDBJ whole genome shotgun (WGS) entry which is preliminary data.</text>
</comment>
<dbReference type="SMART" id="SM00213">
    <property type="entry name" value="UBQ"/>
    <property type="match status" value="1"/>
</dbReference>
<dbReference type="PANTHER" id="PTHR10677">
    <property type="entry name" value="UBIQUILIN"/>
    <property type="match status" value="1"/>
</dbReference>